<gene>
    <name evidence="1" type="ORF">ACFQ4B_05310</name>
</gene>
<evidence type="ECO:0000313" key="2">
    <source>
        <dbReference type="Proteomes" id="UP001597180"/>
    </source>
</evidence>
<evidence type="ECO:0000313" key="1">
    <source>
        <dbReference type="EMBL" id="MFD1219525.1"/>
    </source>
</evidence>
<organism evidence="1 2">
    <name type="scientific">Paenibacillus vulneris</name>
    <dbReference type="NCBI Taxonomy" id="1133364"/>
    <lineage>
        <taxon>Bacteria</taxon>
        <taxon>Bacillati</taxon>
        <taxon>Bacillota</taxon>
        <taxon>Bacilli</taxon>
        <taxon>Bacillales</taxon>
        <taxon>Paenibacillaceae</taxon>
        <taxon>Paenibacillus</taxon>
    </lineage>
</organism>
<comment type="caution">
    <text evidence="1">The sequence shown here is derived from an EMBL/GenBank/DDBJ whole genome shotgun (WGS) entry which is preliminary data.</text>
</comment>
<reference evidence="2" key="1">
    <citation type="journal article" date="2019" name="Int. J. Syst. Evol. Microbiol.">
        <title>The Global Catalogue of Microorganisms (GCM) 10K type strain sequencing project: providing services to taxonomists for standard genome sequencing and annotation.</title>
        <authorList>
            <consortium name="The Broad Institute Genomics Platform"/>
            <consortium name="The Broad Institute Genome Sequencing Center for Infectious Disease"/>
            <person name="Wu L."/>
            <person name="Ma J."/>
        </authorList>
    </citation>
    <scope>NUCLEOTIDE SEQUENCE [LARGE SCALE GENOMIC DNA]</scope>
    <source>
        <strain evidence="2">CCUG 53270</strain>
    </source>
</reference>
<keyword evidence="2" id="KW-1185">Reference proteome</keyword>
<accession>A0ABW3UIU7</accession>
<dbReference type="EMBL" id="JBHTLU010000012">
    <property type="protein sequence ID" value="MFD1219525.1"/>
    <property type="molecule type" value="Genomic_DNA"/>
</dbReference>
<protein>
    <submittedName>
        <fullName evidence="1">Uncharacterized protein</fullName>
    </submittedName>
</protein>
<dbReference type="RefSeq" id="WP_345595097.1">
    <property type="nucleotide sequence ID" value="NZ_BAABJG010000055.1"/>
</dbReference>
<sequence>MNEEEVIDIKKVEFMKFRYADLLGEDDKLQEGVVYAGDFQFLMSCIDTLLKK</sequence>
<name>A0ABW3UIU7_9BACL</name>
<proteinExistence type="predicted"/>
<dbReference type="Proteomes" id="UP001597180">
    <property type="component" value="Unassembled WGS sequence"/>
</dbReference>